<keyword evidence="1" id="KW-0732">Signal</keyword>
<sequence length="163" mass="18336">MTTLKSLLALGLLSLIMLLGCSNHTQSDSENNQIHEDIIANDKTLPDHFHEIAFERYLIRKAVNESEFEQTWNLYEFDKKIPKVDFKEKEVIFIGLHESSSCPYNNVDLSSDNKTMIVQLSGKGGESCTADASPRTFVIQIDQGITAQIENVSFGETKVPLKK</sequence>
<evidence type="ECO:0008006" key="4">
    <source>
        <dbReference type="Google" id="ProtNLM"/>
    </source>
</evidence>
<evidence type="ECO:0000313" key="3">
    <source>
        <dbReference type="Proteomes" id="UP000297975"/>
    </source>
</evidence>
<evidence type="ECO:0000313" key="2">
    <source>
        <dbReference type="EMBL" id="TFB21805.1"/>
    </source>
</evidence>
<dbReference type="EMBL" id="SOPW01000007">
    <property type="protein sequence ID" value="TFB21805.1"/>
    <property type="molecule type" value="Genomic_DNA"/>
</dbReference>
<dbReference type="PROSITE" id="PS51257">
    <property type="entry name" value="PROKAR_LIPOPROTEIN"/>
    <property type="match status" value="1"/>
</dbReference>
<comment type="caution">
    <text evidence="2">The sequence shown here is derived from an EMBL/GenBank/DDBJ whole genome shotgun (WGS) entry which is preliminary data.</text>
</comment>
<feature type="chain" id="PRO_5038391937" description="Lipoprotein" evidence="1">
    <location>
        <begin position="28"/>
        <end position="163"/>
    </location>
</feature>
<gene>
    <name evidence="2" type="ORF">E3U55_08245</name>
</gene>
<evidence type="ECO:0000256" key="1">
    <source>
        <dbReference type="SAM" id="SignalP"/>
    </source>
</evidence>
<dbReference type="OrthoDB" id="2990781at2"/>
<accession>A0A4Y8IN69</accession>
<keyword evidence="3" id="KW-1185">Reference proteome</keyword>
<reference evidence="2 3" key="1">
    <citation type="submission" date="2019-03" db="EMBL/GenBank/DDBJ databases">
        <authorList>
            <person name="He R.-H."/>
        </authorList>
    </citation>
    <scope>NUCLEOTIDE SEQUENCE [LARGE SCALE GENOMIC DNA]</scope>
    <source>
        <strain evidence="3">SH 714</strain>
    </source>
</reference>
<dbReference type="Proteomes" id="UP000297975">
    <property type="component" value="Unassembled WGS sequence"/>
</dbReference>
<feature type="signal peptide" evidence="1">
    <location>
        <begin position="1"/>
        <end position="27"/>
    </location>
</feature>
<organism evidence="2 3">
    <name type="scientific">Filobacillus milosensis</name>
    <dbReference type="NCBI Taxonomy" id="94137"/>
    <lineage>
        <taxon>Bacteria</taxon>
        <taxon>Bacillati</taxon>
        <taxon>Bacillota</taxon>
        <taxon>Bacilli</taxon>
        <taxon>Bacillales</taxon>
        <taxon>Bacillaceae</taxon>
        <taxon>Filobacillus</taxon>
    </lineage>
</organism>
<dbReference type="AlphaFoldDB" id="A0A4Y8IN69"/>
<name>A0A4Y8IN69_9BACI</name>
<proteinExistence type="predicted"/>
<protein>
    <recommendedName>
        <fullName evidence="4">Lipoprotein</fullName>
    </recommendedName>
</protein>
<dbReference type="RefSeq" id="WP_134339949.1">
    <property type="nucleotide sequence ID" value="NZ_SOPW01000007.1"/>
</dbReference>